<evidence type="ECO:0000256" key="1">
    <source>
        <dbReference type="SAM" id="MobiDB-lite"/>
    </source>
</evidence>
<dbReference type="SUPFAM" id="SSF52980">
    <property type="entry name" value="Restriction endonuclease-like"/>
    <property type="match status" value="1"/>
</dbReference>
<protein>
    <recommendedName>
        <fullName evidence="3">Restriction endonuclease type IV Mrr domain-containing protein</fullName>
    </recommendedName>
</protein>
<dbReference type="InterPro" id="IPR052906">
    <property type="entry name" value="Type_IV_Methyl-Rstrct_Enzyme"/>
</dbReference>
<keyword evidence="2" id="KW-0812">Transmembrane</keyword>
<keyword evidence="2" id="KW-1133">Transmembrane helix</keyword>
<sequence length="394" mass="42317">MGYRRNRKHWDDDLAQVDPTRFEALLAAYYRGAGYRVEHVGAAATGRRYDGGIDLRLYRDTSCRLVQCKRWNAYQVPHNDVHELLGIVLTEGADDAVLVTSGEFTAAAIEAARRSGRIELIDGVAVRAMLGLTDAIVPAEPPRLRLAAETDYVPRPRSRPRASRSAPLWALLRALLVLTAGVAIVVALARSITGPAQGRVASIDAGAATRGGADPAPPAASTVEPRPQQAGQPLDPLALVGHRTAAQLAAVAGRPDIAAQHIDAIATDVMRSARVPDARRPIDRESARAAARGVEGVRSAVWLDRTHLAVMVDGAAHRNEKTIDRVCLALEPLGDTLAVVVHVQDVTARNADGAATLSRNCQLTAGQRAAFERAREVDVVPESTRTQFKAMQQR</sequence>
<dbReference type="EMBL" id="QFPO01000011">
    <property type="protein sequence ID" value="PZQ12878.1"/>
    <property type="molecule type" value="Genomic_DNA"/>
</dbReference>
<feature type="transmembrane region" description="Helical" evidence="2">
    <location>
        <begin position="168"/>
        <end position="189"/>
    </location>
</feature>
<organism evidence="4 5">
    <name type="scientific">Rhodanobacter denitrificans</name>
    <dbReference type="NCBI Taxonomy" id="666685"/>
    <lineage>
        <taxon>Bacteria</taxon>
        <taxon>Pseudomonadati</taxon>
        <taxon>Pseudomonadota</taxon>
        <taxon>Gammaproteobacteria</taxon>
        <taxon>Lysobacterales</taxon>
        <taxon>Rhodanobacteraceae</taxon>
        <taxon>Rhodanobacter</taxon>
    </lineage>
</organism>
<reference evidence="4 5" key="1">
    <citation type="submission" date="2017-08" db="EMBL/GenBank/DDBJ databases">
        <title>Infants hospitalized years apart are colonized by the same room-sourced microbial strains.</title>
        <authorList>
            <person name="Brooks B."/>
            <person name="Olm M.R."/>
            <person name="Firek B.A."/>
            <person name="Baker R."/>
            <person name="Thomas B.C."/>
            <person name="Morowitz M.J."/>
            <person name="Banfield J.F."/>
        </authorList>
    </citation>
    <scope>NUCLEOTIDE SEQUENCE [LARGE SCALE GENOMIC DNA]</scope>
    <source>
        <strain evidence="4">S2_005_003_R2_42</strain>
    </source>
</reference>
<evidence type="ECO:0000259" key="3">
    <source>
        <dbReference type="Pfam" id="PF04471"/>
    </source>
</evidence>
<dbReference type="InterPro" id="IPR011856">
    <property type="entry name" value="tRNA_endonuc-like_dom_sf"/>
</dbReference>
<feature type="region of interest" description="Disordered" evidence="1">
    <location>
        <begin position="207"/>
        <end position="234"/>
    </location>
</feature>
<dbReference type="GO" id="GO:0003677">
    <property type="term" value="F:DNA binding"/>
    <property type="evidence" value="ECO:0007669"/>
    <property type="project" value="InterPro"/>
</dbReference>
<dbReference type="InterPro" id="IPR007560">
    <property type="entry name" value="Restrct_endonuc_IV_Mrr"/>
</dbReference>
<accession>A0A2W5KBS8</accession>
<dbReference type="GO" id="GO:0009307">
    <property type="term" value="P:DNA restriction-modification system"/>
    <property type="evidence" value="ECO:0007669"/>
    <property type="project" value="InterPro"/>
</dbReference>
<dbReference type="Pfam" id="PF04471">
    <property type="entry name" value="Mrr_cat"/>
    <property type="match status" value="1"/>
</dbReference>
<feature type="domain" description="Restriction endonuclease type IV Mrr" evidence="3">
    <location>
        <begin position="15"/>
        <end position="130"/>
    </location>
</feature>
<dbReference type="Gene3D" id="3.40.1350.10">
    <property type="match status" value="1"/>
</dbReference>
<comment type="caution">
    <text evidence="4">The sequence shown here is derived from an EMBL/GenBank/DDBJ whole genome shotgun (WGS) entry which is preliminary data.</text>
</comment>
<evidence type="ECO:0000256" key="2">
    <source>
        <dbReference type="SAM" id="Phobius"/>
    </source>
</evidence>
<dbReference type="Proteomes" id="UP000249046">
    <property type="component" value="Unassembled WGS sequence"/>
</dbReference>
<name>A0A2W5KBS8_9GAMM</name>
<dbReference type="PANTHER" id="PTHR30015">
    <property type="entry name" value="MRR RESTRICTION SYSTEM PROTEIN"/>
    <property type="match status" value="1"/>
</dbReference>
<evidence type="ECO:0000313" key="5">
    <source>
        <dbReference type="Proteomes" id="UP000249046"/>
    </source>
</evidence>
<gene>
    <name evidence="4" type="ORF">DI564_12600</name>
</gene>
<dbReference type="GO" id="GO:0015666">
    <property type="term" value="F:restriction endodeoxyribonuclease activity"/>
    <property type="evidence" value="ECO:0007669"/>
    <property type="project" value="TreeGrafter"/>
</dbReference>
<dbReference type="InterPro" id="IPR011335">
    <property type="entry name" value="Restrct_endonuc-II-like"/>
</dbReference>
<dbReference type="AlphaFoldDB" id="A0A2W5KBS8"/>
<keyword evidence="2" id="KW-0472">Membrane</keyword>
<dbReference type="PANTHER" id="PTHR30015:SF7">
    <property type="entry name" value="TYPE IV METHYL-DIRECTED RESTRICTION ENZYME ECOKMRR"/>
    <property type="match status" value="1"/>
</dbReference>
<proteinExistence type="predicted"/>
<evidence type="ECO:0000313" key="4">
    <source>
        <dbReference type="EMBL" id="PZQ12878.1"/>
    </source>
</evidence>